<dbReference type="GO" id="GO:0052621">
    <property type="term" value="F:diguanylate cyclase activity"/>
    <property type="evidence" value="ECO:0007669"/>
    <property type="project" value="TreeGrafter"/>
</dbReference>
<dbReference type="InterPro" id="IPR050469">
    <property type="entry name" value="Diguanylate_Cyclase"/>
</dbReference>
<evidence type="ECO:0000259" key="3">
    <source>
        <dbReference type="PROSITE" id="PS50887"/>
    </source>
</evidence>
<dbReference type="GO" id="GO:0000160">
    <property type="term" value="P:phosphorelay signal transduction system"/>
    <property type="evidence" value="ECO:0007669"/>
    <property type="project" value="InterPro"/>
</dbReference>
<dbReference type="Pfam" id="PF00072">
    <property type="entry name" value="Response_reg"/>
    <property type="match status" value="1"/>
</dbReference>
<dbReference type="PANTHER" id="PTHR45138:SF9">
    <property type="entry name" value="DIGUANYLATE CYCLASE DGCM-RELATED"/>
    <property type="match status" value="1"/>
</dbReference>
<dbReference type="AlphaFoldDB" id="A0A1F7SID8"/>
<dbReference type="SMART" id="SM00267">
    <property type="entry name" value="GGDEF"/>
    <property type="match status" value="1"/>
</dbReference>
<evidence type="ECO:0008006" key="6">
    <source>
        <dbReference type="Google" id="ProtNLM"/>
    </source>
</evidence>
<feature type="domain" description="GGDEF" evidence="3">
    <location>
        <begin position="151"/>
        <end position="286"/>
    </location>
</feature>
<dbReference type="Gene3D" id="3.30.70.270">
    <property type="match status" value="1"/>
</dbReference>
<keyword evidence="1" id="KW-0597">Phosphoprotein</keyword>
<dbReference type="InterPro" id="IPR000160">
    <property type="entry name" value="GGDEF_dom"/>
</dbReference>
<dbReference type="STRING" id="1817883.A3G31_07790"/>
<dbReference type="PROSITE" id="PS50110">
    <property type="entry name" value="RESPONSE_REGULATORY"/>
    <property type="match status" value="1"/>
</dbReference>
<dbReference type="PANTHER" id="PTHR45138">
    <property type="entry name" value="REGULATORY COMPONENTS OF SENSORY TRANSDUCTION SYSTEM"/>
    <property type="match status" value="1"/>
</dbReference>
<proteinExistence type="predicted"/>
<evidence type="ECO:0000256" key="1">
    <source>
        <dbReference type="PROSITE-ProRule" id="PRU00169"/>
    </source>
</evidence>
<evidence type="ECO:0000313" key="5">
    <source>
        <dbReference type="Proteomes" id="UP000178082"/>
    </source>
</evidence>
<accession>A0A1F7SID8</accession>
<dbReference type="CDD" id="cd01949">
    <property type="entry name" value="GGDEF"/>
    <property type="match status" value="1"/>
</dbReference>
<dbReference type="InterPro" id="IPR011006">
    <property type="entry name" value="CheY-like_superfamily"/>
</dbReference>
<evidence type="ECO:0000259" key="2">
    <source>
        <dbReference type="PROSITE" id="PS50110"/>
    </source>
</evidence>
<dbReference type="InterPro" id="IPR043128">
    <property type="entry name" value="Rev_trsase/Diguanyl_cyclase"/>
</dbReference>
<dbReference type="InterPro" id="IPR029787">
    <property type="entry name" value="Nucleotide_cyclase"/>
</dbReference>
<dbReference type="GO" id="GO:0005886">
    <property type="term" value="C:plasma membrane"/>
    <property type="evidence" value="ECO:0007669"/>
    <property type="project" value="TreeGrafter"/>
</dbReference>
<dbReference type="EMBL" id="MGDI01000025">
    <property type="protein sequence ID" value="OGL53529.1"/>
    <property type="molecule type" value="Genomic_DNA"/>
</dbReference>
<dbReference type="InterPro" id="IPR001789">
    <property type="entry name" value="Sig_transdc_resp-reg_receiver"/>
</dbReference>
<dbReference type="Proteomes" id="UP000178082">
    <property type="component" value="Unassembled WGS sequence"/>
</dbReference>
<name>A0A1F7SID8_9BACT</name>
<evidence type="ECO:0000313" key="4">
    <source>
        <dbReference type="EMBL" id="OGL53529.1"/>
    </source>
</evidence>
<dbReference type="SMART" id="SM00448">
    <property type="entry name" value="REC"/>
    <property type="match status" value="1"/>
</dbReference>
<protein>
    <recommendedName>
        <fullName evidence="6">Diguanylate cyclase response regulator</fullName>
    </recommendedName>
</protein>
<feature type="domain" description="Response regulatory" evidence="2">
    <location>
        <begin position="1"/>
        <end position="102"/>
    </location>
</feature>
<dbReference type="FunFam" id="3.30.70.270:FF:000001">
    <property type="entry name" value="Diguanylate cyclase domain protein"/>
    <property type="match status" value="1"/>
</dbReference>
<dbReference type="GO" id="GO:1902201">
    <property type="term" value="P:negative regulation of bacterial-type flagellum-dependent cell motility"/>
    <property type="evidence" value="ECO:0007669"/>
    <property type="project" value="TreeGrafter"/>
</dbReference>
<feature type="modified residue" description="4-aspartylphosphate" evidence="1">
    <location>
        <position position="37"/>
    </location>
</feature>
<dbReference type="Gene3D" id="3.40.50.2300">
    <property type="match status" value="1"/>
</dbReference>
<dbReference type="NCBIfam" id="TIGR00254">
    <property type="entry name" value="GGDEF"/>
    <property type="match status" value="1"/>
</dbReference>
<organism evidence="4 5">
    <name type="scientific">Candidatus Schekmanbacteria bacterium RIFCSPLOWO2_12_FULL_38_15</name>
    <dbReference type="NCBI Taxonomy" id="1817883"/>
    <lineage>
        <taxon>Bacteria</taxon>
        <taxon>Candidatus Schekmaniibacteriota</taxon>
    </lineage>
</organism>
<dbReference type="SUPFAM" id="SSF52172">
    <property type="entry name" value="CheY-like"/>
    <property type="match status" value="1"/>
</dbReference>
<reference evidence="4 5" key="1">
    <citation type="journal article" date="2016" name="Nat. Commun.">
        <title>Thousands of microbial genomes shed light on interconnected biogeochemical processes in an aquifer system.</title>
        <authorList>
            <person name="Anantharaman K."/>
            <person name="Brown C.T."/>
            <person name="Hug L.A."/>
            <person name="Sharon I."/>
            <person name="Castelle C.J."/>
            <person name="Probst A.J."/>
            <person name="Thomas B.C."/>
            <person name="Singh A."/>
            <person name="Wilkins M.J."/>
            <person name="Karaoz U."/>
            <person name="Brodie E.L."/>
            <person name="Williams K.H."/>
            <person name="Hubbard S.S."/>
            <person name="Banfield J.F."/>
        </authorList>
    </citation>
    <scope>NUCLEOTIDE SEQUENCE [LARGE SCALE GENOMIC DNA]</scope>
</reference>
<sequence>MLTDVLQEEGFDVEIARNGFEAIGKINKNHFDLIITDVMMPEVDGIEVLKKAKEIDPDSDVIVMTGYASVETAVQSMRLGAVDYITKPFNIDHIKIIVNRSIDRRVLKRKAEEGEFYKELSKIDGLTEVYNHRSFHQILEAEVNRAKRYNRQVSLMMLDIDNFKTYNDSNGHPAGDIILKQLAWVFTKSCRECDHIARYGGDEFAIIFPETSKKEAAHIGRRLRQTIKDSSFEKEEVLPGGSLTISIGLASFPDDAMDKDDLLGKADTALYQAKADGRNKIVICDTPQN</sequence>
<dbReference type="PROSITE" id="PS50887">
    <property type="entry name" value="GGDEF"/>
    <property type="match status" value="1"/>
</dbReference>
<dbReference type="GO" id="GO:0043709">
    <property type="term" value="P:cell adhesion involved in single-species biofilm formation"/>
    <property type="evidence" value="ECO:0007669"/>
    <property type="project" value="TreeGrafter"/>
</dbReference>
<dbReference type="Pfam" id="PF00990">
    <property type="entry name" value="GGDEF"/>
    <property type="match status" value="1"/>
</dbReference>
<comment type="caution">
    <text evidence="4">The sequence shown here is derived from an EMBL/GenBank/DDBJ whole genome shotgun (WGS) entry which is preliminary data.</text>
</comment>
<gene>
    <name evidence="4" type="ORF">A3G31_07790</name>
</gene>
<dbReference type="SUPFAM" id="SSF55073">
    <property type="entry name" value="Nucleotide cyclase"/>
    <property type="match status" value="1"/>
</dbReference>